<dbReference type="Proteomes" id="UP000271098">
    <property type="component" value="Unassembled WGS sequence"/>
</dbReference>
<name>A0A183ENQ9_9BILA</name>
<proteinExistence type="predicted"/>
<dbReference type="PANTHER" id="PTHR21725:SF1">
    <property type="entry name" value="E3 UBIQUITIN-PROTEIN LIGASE UBR4"/>
    <property type="match status" value="1"/>
</dbReference>
<dbReference type="WBParaSite" id="GPUH_0002262701-mRNA-1">
    <property type="protein sequence ID" value="GPUH_0002262701-mRNA-1"/>
    <property type="gene ID" value="GPUH_0002262701"/>
</dbReference>
<keyword evidence="2" id="KW-1185">Reference proteome</keyword>
<dbReference type="InterPro" id="IPR045189">
    <property type="entry name" value="UBR4-like"/>
</dbReference>
<organism evidence="3">
    <name type="scientific">Gongylonema pulchrum</name>
    <dbReference type="NCBI Taxonomy" id="637853"/>
    <lineage>
        <taxon>Eukaryota</taxon>
        <taxon>Metazoa</taxon>
        <taxon>Ecdysozoa</taxon>
        <taxon>Nematoda</taxon>
        <taxon>Chromadorea</taxon>
        <taxon>Rhabditida</taxon>
        <taxon>Spirurina</taxon>
        <taxon>Spiruromorpha</taxon>
        <taxon>Spiruroidea</taxon>
        <taxon>Gongylonematidae</taxon>
        <taxon>Gongylonema</taxon>
    </lineage>
</organism>
<dbReference type="PANTHER" id="PTHR21725">
    <property type="entry name" value="E3 UBIQUITIN-PROTEIN LIGASE UBR4"/>
    <property type="match status" value="1"/>
</dbReference>
<reference evidence="1 2" key="2">
    <citation type="submission" date="2018-11" db="EMBL/GenBank/DDBJ databases">
        <authorList>
            <consortium name="Pathogen Informatics"/>
        </authorList>
    </citation>
    <scope>NUCLEOTIDE SEQUENCE [LARGE SCALE GENOMIC DNA]</scope>
</reference>
<gene>
    <name evidence="1" type="ORF">GPUH_LOCUS22600</name>
</gene>
<sequence length="155" mass="17409">MAVPSLNTSHPRFHIPHILQRIELDSVRWVSSSRGEMIAVAAQQFVRIYDLDIEAKPSVFEFVLPLGDVTELAFCTFVSVLLFSHERTDKSVCLIVLSSEGHLYVEELEKARCVEEASYYLTVTIALPTASSAVSMHYSCETRILFVSLEGMLLL</sequence>
<evidence type="ECO:0000313" key="2">
    <source>
        <dbReference type="Proteomes" id="UP000271098"/>
    </source>
</evidence>
<evidence type="ECO:0000313" key="3">
    <source>
        <dbReference type="WBParaSite" id="GPUH_0002262701-mRNA-1"/>
    </source>
</evidence>
<reference evidence="3" key="1">
    <citation type="submission" date="2016-06" db="UniProtKB">
        <authorList>
            <consortium name="WormBaseParasite"/>
        </authorList>
    </citation>
    <scope>IDENTIFICATION</scope>
</reference>
<dbReference type="AlphaFoldDB" id="A0A183ENQ9"/>
<accession>A0A183ENQ9</accession>
<protein>
    <submittedName>
        <fullName evidence="3">Nucleoporin_N domain-containing protein</fullName>
    </submittedName>
</protein>
<dbReference type="EMBL" id="UYRT01095474">
    <property type="protein sequence ID" value="VDN40272.1"/>
    <property type="molecule type" value="Genomic_DNA"/>
</dbReference>
<evidence type="ECO:0000313" key="1">
    <source>
        <dbReference type="EMBL" id="VDN40272.1"/>
    </source>
</evidence>